<dbReference type="FunFam" id="1.25.40.10:FF:002415">
    <property type="entry name" value="Uncharacterized protein"/>
    <property type="match status" value="1"/>
</dbReference>
<gene>
    <name evidence="8" type="ORF">IFM89_020899</name>
</gene>
<comment type="subcellular location">
    <subcellularLocation>
        <location evidence="1">Plastid</location>
        <location evidence="1">Chloroplast</location>
    </subcellularLocation>
</comment>
<dbReference type="Pfam" id="PF14432">
    <property type="entry name" value="DYW_deaminase"/>
    <property type="match status" value="1"/>
</dbReference>
<dbReference type="NCBIfam" id="TIGR00756">
    <property type="entry name" value="PPR"/>
    <property type="match status" value="7"/>
</dbReference>
<evidence type="ECO:0000256" key="5">
    <source>
        <dbReference type="ARBA" id="ARBA00022946"/>
    </source>
</evidence>
<reference evidence="8 9" key="1">
    <citation type="submission" date="2020-10" db="EMBL/GenBank/DDBJ databases">
        <title>The Coptis chinensis genome and diversification of protoberbering-type alkaloids.</title>
        <authorList>
            <person name="Wang B."/>
            <person name="Shu S."/>
            <person name="Song C."/>
            <person name="Liu Y."/>
        </authorList>
    </citation>
    <scope>NUCLEOTIDE SEQUENCE [LARGE SCALE GENOMIC DNA]</scope>
    <source>
        <strain evidence="8">HL-2020</strain>
        <tissue evidence="8">Leaf</tissue>
    </source>
</reference>
<dbReference type="GO" id="GO:0003723">
    <property type="term" value="F:RNA binding"/>
    <property type="evidence" value="ECO:0007669"/>
    <property type="project" value="InterPro"/>
</dbReference>
<dbReference type="GO" id="GO:0009507">
    <property type="term" value="C:chloroplast"/>
    <property type="evidence" value="ECO:0007669"/>
    <property type="project" value="UniProtKB-SubCell"/>
</dbReference>
<name>A0A835LN00_9MAGN</name>
<dbReference type="PANTHER" id="PTHR47926">
    <property type="entry name" value="PENTATRICOPEPTIDE REPEAT-CONTAINING PROTEIN"/>
    <property type="match status" value="1"/>
</dbReference>
<protein>
    <recommendedName>
        <fullName evidence="7">DYW domain-containing protein</fullName>
    </recommendedName>
</protein>
<dbReference type="Pfam" id="PF13812">
    <property type="entry name" value="PPR_3"/>
    <property type="match status" value="1"/>
</dbReference>
<dbReference type="InterPro" id="IPR032867">
    <property type="entry name" value="DYW_dom"/>
</dbReference>
<dbReference type="Pfam" id="PF01535">
    <property type="entry name" value="PPR"/>
    <property type="match status" value="3"/>
</dbReference>
<dbReference type="FunFam" id="1.25.40.10:FF:000031">
    <property type="entry name" value="Pentatricopeptide repeat-containing protein mitochondrial"/>
    <property type="match status" value="1"/>
</dbReference>
<feature type="domain" description="DYW" evidence="7">
    <location>
        <begin position="730"/>
        <end position="776"/>
    </location>
</feature>
<evidence type="ECO:0000256" key="1">
    <source>
        <dbReference type="ARBA" id="ARBA00004229"/>
    </source>
</evidence>
<feature type="repeat" description="PPR" evidence="6">
    <location>
        <begin position="111"/>
        <end position="145"/>
    </location>
</feature>
<comment type="caution">
    <text evidence="8">The sequence shown here is derived from an EMBL/GenBank/DDBJ whole genome shotgun (WGS) entry which is preliminary data.</text>
</comment>
<feature type="repeat" description="PPR" evidence="6">
    <location>
        <begin position="313"/>
        <end position="347"/>
    </location>
</feature>
<dbReference type="InterPro" id="IPR002885">
    <property type="entry name" value="PPR_rpt"/>
</dbReference>
<dbReference type="Gene3D" id="1.25.40.10">
    <property type="entry name" value="Tetratricopeptide repeat domain"/>
    <property type="match status" value="5"/>
</dbReference>
<dbReference type="GO" id="GO:0008270">
    <property type="term" value="F:zinc ion binding"/>
    <property type="evidence" value="ECO:0007669"/>
    <property type="project" value="InterPro"/>
</dbReference>
<dbReference type="GO" id="GO:0009451">
    <property type="term" value="P:RNA modification"/>
    <property type="evidence" value="ECO:0007669"/>
    <property type="project" value="InterPro"/>
</dbReference>
<accession>A0A835LN00</accession>
<dbReference type="FunFam" id="1.25.40.10:FF:000395">
    <property type="entry name" value="Pentatricopeptide repeat-containing protein chloroplastic"/>
    <property type="match status" value="1"/>
</dbReference>
<dbReference type="Proteomes" id="UP000631114">
    <property type="component" value="Unassembled WGS sequence"/>
</dbReference>
<dbReference type="InterPro" id="IPR046848">
    <property type="entry name" value="E_motif"/>
</dbReference>
<evidence type="ECO:0000256" key="4">
    <source>
        <dbReference type="ARBA" id="ARBA00022737"/>
    </source>
</evidence>
<dbReference type="Pfam" id="PF13041">
    <property type="entry name" value="PPR_2"/>
    <property type="match status" value="4"/>
</dbReference>
<sequence>MISYLLPHATPCTIRPSNNLLLHTQSPKPSSSSSHTLSLRTHIPHHVYTHPSAILLEMCTNIKELNQTLGLIIKNGLYNEHLFQTKVISLFTKFGCLREAELVFEPVLDKIDALYHTMLKGYAKFASLDVGLSFFRRMKHDGVVPVVYNYTYLLKACGDCSNLRMGKLLHGDLVVNGFSSNLYAMTAVSNMYAKCRCIDDCRKMFDRMPQRDVVAWNAIVAGYAQNGLSRRALKLVIEMQEKGHRPDSITIVTILPACADVGFLRIGKCIHGFVIRANLGSLVNVSTALMNMYSKCGLVDTARLVFDKMRARNVVSWNSMIDGYAESGNSEEAMEIFQKMMKEGVEPTDVTIMGALQACADLGNLEPGKYIHDLAKQIGLGSDVSITNSLIAMYSKCKRVDVAADLFKKLRGKTLVSWNAMILGFAQNGKVNEALRHFSKMQRENVKTDSFTMVSVISALADLSVLRQAKWIHGLTIRSCLDKNAFVMTALVDMYAKCGGVHIARKLFDMMDVRHVMTWNAMIDGYGTHGHGRAAVTLFGEMQRGVIRPNGVTFLCVLSACSHSGLVDEGLRYFNSMKTDHGLEPGLDHYGAVVDLLGRAGKLDEAWKFIQQMPIEPGISVFGAMLGACKIHKNVQLGEMAAKRLFELEPKEGGYHVLLANIYATASMWKDVAKVRTMMKNKGLQKTPGCSLVELRNEVHTFYSGSTTHPQSGKIYAKLESLVDKIKAVGYVPDTNSVHDVEDDVQEQLLSSHSEKLAIAFGLINTNPDTTIHIRKIFVEEMTWSTVIDLNSVKSSGKQCGLSTSGFEQNRLHWWKLVAGWVGGS</sequence>
<evidence type="ECO:0000313" key="8">
    <source>
        <dbReference type="EMBL" id="KAF9593231.1"/>
    </source>
</evidence>
<dbReference type="AlphaFoldDB" id="A0A835LN00"/>
<dbReference type="Pfam" id="PF20431">
    <property type="entry name" value="E_motif"/>
    <property type="match status" value="1"/>
</dbReference>
<dbReference type="PANTHER" id="PTHR47926:SF373">
    <property type="entry name" value="TETRATRICOPEPTIDE-LIKE HELICAL DOMAIN SUPERFAMILY, DYW DOMAIN-CONTAINING PROTEIN"/>
    <property type="match status" value="1"/>
</dbReference>
<keyword evidence="2" id="KW-0150">Chloroplast</keyword>
<keyword evidence="9" id="KW-1185">Reference proteome</keyword>
<dbReference type="InterPro" id="IPR046960">
    <property type="entry name" value="PPR_At4g14850-like_plant"/>
</dbReference>
<organism evidence="8 9">
    <name type="scientific">Coptis chinensis</name>
    <dbReference type="NCBI Taxonomy" id="261450"/>
    <lineage>
        <taxon>Eukaryota</taxon>
        <taxon>Viridiplantae</taxon>
        <taxon>Streptophyta</taxon>
        <taxon>Embryophyta</taxon>
        <taxon>Tracheophyta</taxon>
        <taxon>Spermatophyta</taxon>
        <taxon>Magnoliopsida</taxon>
        <taxon>Ranunculales</taxon>
        <taxon>Ranunculaceae</taxon>
        <taxon>Coptidoideae</taxon>
        <taxon>Coptis</taxon>
    </lineage>
</organism>
<keyword evidence="4" id="KW-0677">Repeat</keyword>
<evidence type="ECO:0000256" key="6">
    <source>
        <dbReference type="PROSITE-ProRule" id="PRU00708"/>
    </source>
</evidence>
<evidence type="ECO:0000313" key="9">
    <source>
        <dbReference type="Proteomes" id="UP000631114"/>
    </source>
</evidence>
<dbReference type="PROSITE" id="PS51375">
    <property type="entry name" value="PPR"/>
    <property type="match status" value="5"/>
</dbReference>
<dbReference type="InterPro" id="IPR011990">
    <property type="entry name" value="TPR-like_helical_dom_sf"/>
</dbReference>
<dbReference type="FunFam" id="1.25.40.10:FF:000344">
    <property type="entry name" value="Pentatricopeptide repeat-containing protein"/>
    <property type="match status" value="1"/>
</dbReference>
<keyword evidence="5" id="KW-0809">Transit peptide</keyword>
<dbReference type="OrthoDB" id="185373at2759"/>
<evidence type="ECO:0000259" key="7">
    <source>
        <dbReference type="Pfam" id="PF14432"/>
    </source>
</evidence>
<evidence type="ECO:0000256" key="3">
    <source>
        <dbReference type="ARBA" id="ARBA00022640"/>
    </source>
</evidence>
<evidence type="ECO:0000256" key="2">
    <source>
        <dbReference type="ARBA" id="ARBA00022528"/>
    </source>
</evidence>
<keyword evidence="3" id="KW-0934">Plastid</keyword>
<feature type="repeat" description="PPR" evidence="6">
    <location>
        <begin position="212"/>
        <end position="246"/>
    </location>
</feature>
<feature type="repeat" description="PPR" evidence="6">
    <location>
        <begin position="515"/>
        <end position="549"/>
    </location>
</feature>
<dbReference type="EMBL" id="JADFTS010000008">
    <property type="protein sequence ID" value="KAF9593231.1"/>
    <property type="molecule type" value="Genomic_DNA"/>
</dbReference>
<proteinExistence type="predicted"/>
<feature type="repeat" description="PPR" evidence="6">
    <location>
        <begin position="414"/>
        <end position="448"/>
    </location>
</feature>